<reference evidence="2" key="2">
    <citation type="submission" date="2015-03" db="EMBL/GenBank/DDBJ databases">
        <authorList>
            <person name="Aguiar E.R.G.R."/>
            <person name="Olmo R.P."/>
            <person name="Paro S."/>
            <person name="Ferreira F.V."/>
            <person name="Faria I.J.S."/>
            <person name="Todjro Y.M.H."/>
            <person name="Lobo F.P."/>
            <person name="Kroon E.G."/>
            <person name="Meignin C."/>
            <person name="Gatherer D."/>
            <person name="Imler J.-L."/>
            <person name="Marques J.T."/>
        </authorList>
    </citation>
    <scope>NUCLEOTIDE SEQUENCE</scope>
    <source>
        <strain evidence="2">Piaui</strain>
    </source>
</reference>
<proteinExistence type="predicted"/>
<evidence type="ECO:0000259" key="1">
    <source>
        <dbReference type="Pfam" id="PF20832"/>
    </source>
</evidence>
<feature type="non-terminal residue" evidence="2">
    <location>
        <position position="1"/>
    </location>
</feature>
<dbReference type="Pfam" id="PF20832">
    <property type="entry name" value="Reov_VP3_MTase2"/>
    <property type="match status" value="1"/>
</dbReference>
<feature type="domain" description="Reovirus VP3 protein Methyltransferase" evidence="1">
    <location>
        <begin position="117"/>
        <end position="320"/>
    </location>
</feature>
<organism evidence="2">
    <name type="scientific">Lutzomyia reovirus 2</name>
    <dbReference type="NCBI Taxonomy" id="1670670"/>
    <lineage>
        <taxon>Viruses</taxon>
        <taxon>Riboviria</taxon>
        <taxon>Orthornavirae</taxon>
        <taxon>Duplornaviricota</taxon>
        <taxon>Resentoviricetes</taxon>
        <taxon>Reovirales</taxon>
    </lineage>
</organism>
<sequence>GITSIHNLKQYYGNLALIASEVTTWRSVNQQSLAVNIISKIDPVRLGIQRRLSEGEPILMDLTEINRAIPYGLGRTMQINQVTLYDPIPWLRLHRLSIYDAIANDLLQLEDELSWYDKFVSIGGRNLAESIIFTQLPQEIASRTYVVIDPRTPISQELEHRYNIHTINNVFDYTDDEQYMPNAIYFCIFVIMTSPSGRPIEAHDQRDNIIAFADNLAKKNSLGYVTFISDSIRESLSISNIPSDLSLIDNRVKMSNYEPVDPLNVSGVMTALDNLNLNYKIFYPSITNVVQCSLQYGVRLDDTGGIAMDLVLRNVPIMRLGERS</sequence>
<name>A0A0H4LY79_9REOV</name>
<evidence type="ECO:0000313" key="2">
    <source>
        <dbReference type="EMBL" id="AKP18629.1"/>
    </source>
</evidence>
<dbReference type="EMBL" id="KR003812">
    <property type="protein sequence ID" value="AKP18629.1"/>
    <property type="molecule type" value="Genomic_RNA"/>
</dbReference>
<protein>
    <submittedName>
        <fullName evidence="2">VP3</fullName>
    </submittedName>
</protein>
<reference evidence="2" key="1">
    <citation type="journal article" date="2015" name="Nucleic Acids Res.">
        <title>Sequence-independent characterization of viruses based on the pattern of viral small RNAs produced by the host.</title>
        <authorList>
            <person name="Aguiar E.R."/>
            <person name="Olmo R.P."/>
            <person name="Paro S."/>
            <person name="Ferreira F.V."/>
            <person name="de Faria I.J."/>
            <person name="Todjro Y.M."/>
            <person name="Lobo F.P."/>
            <person name="Kroon E.G."/>
            <person name="Meignin C."/>
            <person name="Gatherer D."/>
            <person name="Imler J.L."/>
            <person name="Marques J.T."/>
        </authorList>
    </citation>
    <scope>NUCLEOTIDE SEQUENCE</scope>
    <source>
        <strain evidence="2">Piaui</strain>
    </source>
</reference>
<dbReference type="InterPro" id="IPR048606">
    <property type="entry name" value="Reov_VP3_MTase2"/>
</dbReference>
<accession>A0A0H4LY79</accession>